<comment type="caution">
    <text evidence="1">The sequence shown here is derived from an EMBL/GenBank/DDBJ whole genome shotgun (WGS) entry which is preliminary data.</text>
</comment>
<organism evidence="1 2">
    <name type="scientific">Novosphingobium aquiterrae</name>
    <dbReference type="NCBI Taxonomy" id="624388"/>
    <lineage>
        <taxon>Bacteria</taxon>
        <taxon>Pseudomonadati</taxon>
        <taxon>Pseudomonadota</taxon>
        <taxon>Alphaproteobacteria</taxon>
        <taxon>Sphingomonadales</taxon>
        <taxon>Sphingomonadaceae</taxon>
        <taxon>Novosphingobium</taxon>
    </lineage>
</organism>
<evidence type="ECO:0000313" key="2">
    <source>
        <dbReference type="Proteomes" id="UP001589943"/>
    </source>
</evidence>
<name>A0ABV6PMF2_9SPHN</name>
<keyword evidence="2" id="KW-1185">Reference proteome</keyword>
<dbReference type="RefSeq" id="WP_379481719.1">
    <property type="nucleotide sequence ID" value="NZ_JBHLTL010000006.1"/>
</dbReference>
<dbReference type="EMBL" id="JBHLTL010000006">
    <property type="protein sequence ID" value="MFC0590273.1"/>
    <property type="molecule type" value="Genomic_DNA"/>
</dbReference>
<gene>
    <name evidence="1" type="ORF">ACFFF7_12690</name>
</gene>
<protein>
    <recommendedName>
        <fullName evidence="3">WYL domain-containing protein</fullName>
    </recommendedName>
</protein>
<proteinExistence type="predicted"/>
<reference evidence="1 2" key="1">
    <citation type="submission" date="2024-09" db="EMBL/GenBank/DDBJ databases">
        <authorList>
            <person name="Sun Q."/>
            <person name="Mori K."/>
        </authorList>
    </citation>
    <scope>NUCLEOTIDE SEQUENCE [LARGE SCALE GENOMIC DNA]</scope>
    <source>
        <strain evidence="1 2">NCAIM B.02537</strain>
    </source>
</reference>
<evidence type="ECO:0008006" key="3">
    <source>
        <dbReference type="Google" id="ProtNLM"/>
    </source>
</evidence>
<accession>A0ABV6PMF2</accession>
<evidence type="ECO:0000313" key="1">
    <source>
        <dbReference type="EMBL" id="MFC0590273.1"/>
    </source>
</evidence>
<sequence>MQQAPDLPASDERKFLEAIARRVLIRADYNSTQLVLAPHQLFERHDELYVGALNTGKAWRSDDERRLGYFKLKGLSNVAVTEDGFDPLALEDDALPRETDRLLFAI</sequence>
<dbReference type="Proteomes" id="UP001589943">
    <property type="component" value="Unassembled WGS sequence"/>
</dbReference>